<evidence type="ECO:0000256" key="8">
    <source>
        <dbReference type="ARBA" id="ARBA00022825"/>
    </source>
</evidence>
<dbReference type="PANTHER" id="PTHR36175">
    <property type="entry name" value="CYANOPHYCINASE"/>
    <property type="match status" value="1"/>
</dbReference>
<comment type="function">
    <text evidence="2">Exopeptidase that catalyzes the hydrolytic cleavage of multi-L-arginyl-poly-L-aspartic acid (cyanophycin; a water-insoluble reserve polymer) into aspartate-arginine dipeptides.</text>
</comment>
<dbReference type="InterPro" id="IPR005320">
    <property type="entry name" value="Peptidase_S51"/>
</dbReference>
<dbReference type="GO" id="GO:0006508">
    <property type="term" value="P:proteolysis"/>
    <property type="evidence" value="ECO:0007669"/>
    <property type="project" value="UniProtKB-KW"/>
</dbReference>
<dbReference type="SUPFAM" id="SSF52317">
    <property type="entry name" value="Class I glutamine amidotransferase-like"/>
    <property type="match status" value="1"/>
</dbReference>
<comment type="similarity">
    <text evidence="3">Belongs to the peptidase S51 family.</text>
</comment>
<dbReference type="Gene3D" id="3.40.50.880">
    <property type="match status" value="1"/>
</dbReference>
<keyword evidence="9" id="KW-0121">Carboxypeptidase</keyword>
<dbReference type="PANTHER" id="PTHR36175:SF1">
    <property type="entry name" value="CYANOPHYCINASE"/>
    <property type="match status" value="1"/>
</dbReference>
<comment type="caution">
    <text evidence="9">The sequence shown here is derived from an EMBL/GenBank/DDBJ whole genome shotgun (WGS) entry which is preliminary data.</text>
</comment>
<keyword evidence="7 9" id="KW-0378">Hydrolase</keyword>
<proteinExistence type="inferred from homology"/>
<dbReference type="CDD" id="cd03145">
    <property type="entry name" value="GAT1_cyanophycinase"/>
    <property type="match status" value="1"/>
</dbReference>
<sequence>MGPVLAHGPQDDEKSTQPWNRPFRGCVILSQTPDSDGRHVWDGMMRWQGCCWFLLIAATINRLDAAEESVGTIILHGGGTVDPVVRNKFLELAGGEAAQIVVIPTADPDTPLDESRLEPWRNRKLLSVQLLHAESREESEPEAFAEPLRHATGVWMTGGWQTRLASRYLNTPVERELTELLKRGGVIFGTSAGAAVLSQVMIVRGETREGFDLVRNAVIDQHFLVRNREERLWNVLARHPDRFGLGIDEDTAAVIQGPRLTVLGESTVTVCAPLSSGEARRQSRLQAGDLFDLGQLQIPRSPRLGAAD</sequence>
<keyword evidence="8" id="KW-0720">Serine protease</keyword>
<evidence type="ECO:0000256" key="5">
    <source>
        <dbReference type="ARBA" id="ARBA00015719"/>
    </source>
</evidence>
<dbReference type="EC" id="3.4.15.6" evidence="4"/>
<gene>
    <name evidence="9" type="ORF">ENQ76_09580</name>
</gene>
<evidence type="ECO:0000313" key="9">
    <source>
        <dbReference type="EMBL" id="HEN15702.1"/>
    </source>
</evidence>
<comment type="catalytic activity">
    <reaction evidence="1">
        <text>[L-4-(L-arginin-2-N-yl)aspartate](n) + H2O = [L-4-(L-arginin-2-N-yl)aspartate](n-1) + L-4-(L-arginin-2-N-yl)aspartate</text>
        <dbReference type="Rhea" id="RHEA:12845"/>
        <dbReference type="Rhea" id="RHEA-COMP:13728"/>
        <dbReference type="Rhea" id="RHEA-COMP:13734"/>
        <dbReference type="ChEBI" id="CHEBI:15377"/>
        <dbReference type="ChEBI" id="CHEBI:137986"/>
        <dbReference type="ChEBI" id="CHEBI:137991"/>
        <dbReference type="EC" id="3.4.15.6"/>
    </reaction>
</comment>
<evidence type="ECO:0000256" key="3">
    <source>
        <dbReference type="ARBA" id="ARBA00006534"/>
    </source>
</evidence>
<dbReference type="GO" id="GO:0004180">
    <property type="term" value="F:carboxypeptidase activity"/>
    <property type="evidence" value="ECO:0007669"/>
    <property type="project" value="UniProtKB-KW"/>
</dbReference>
<accession>A0A7C2JZV0</accession>
<dbReference type="GO" id="GO:0008236">
    <property type="term" value="F:serine-type peptidase activity"/>
    <property type="evidence" value="ECO:0007669"/>
    <property type="project" value="UniProtKB-KW"/>
</dbReference>
<dbReference type="InterPro" id="IPR029062">
    <property type="entry name" value="Class_I_gatase-like"/>
</dbReference>
<keyword evidence="6" id="KW-0645">Protease</keyword>
<dbReference type="InterPro" id="IPR011811">
    <property type="entry name" value="Peptidase_S51_cyanophycinase"/>
</dbReference>
<dbReference type="AlphaFoldDB" id="A0A7C2JZV0"/>
<organism evidence="9">
    <name type="scientific">Schlesneria paludicola</name>
    <dbReference type="NCBI Taxonomy" id="360056"/>
    <lineage>
        <taxon>Bacteria</taxon>
        <taxon>Pseudomonadati</taxon>
        <taxon>Planctomycetota</taxon>
        <taxon>Planctomycetia</taxon>
        <taxon>Planctomycetales</taxon>
        <taxon>Planctomycetaceae</taxon>
        <taxon>Schlesneria</taxon>
    </lineage>
</organism>
<dbReference type="Pfam" id="PF03575">
    <property type="entry name" value="Peptidase_S51"/>
    <property type="match status" value="1"/>
</dbReference>
<dbReference type="GO" id="GO:0008241">
    <property type="term" value="F:peptidyl-dipeptidase activity"/>
    <property type="evidence" value="ECO:0007669"/>
    <property type="project" value="UniProtKB-EC"/>
</dbReference>
<name>A0A7C2JZV0_9PLAN</name>
<evidence type="ECO:0000256" key="4">
    <source>
        <dbReference type="ARBA" id="ARBA00013115"/>
    </source>
</evidence>
<reference evidence="9" key="1">
    <citation type="journal article" date="2020" name="mSystems">
        <title>Genome- and Community-Level Interaction Insights into Carbon Utilization and Element Cycling Functions of Hydrothermarchaeota in Hydrothermal Sediment.</title>
        <authorList>
            <person name="Zhou Z."/>
            <person name="Liu Y."/>
            <person name="Xu W."/>
            <person name="Pan J."/>
            <person name="Luo Z.H."/>
            <person name="Li M."/>
        </authorList>
    </citation>
    <scope>NUCLEOTIDE SEQUENCE [LARGE SCALE GENOMIC DNA]</scope>
    <source>
        <strain evidence="9">SpSt-339</strain>
    </source>
</reference>
<evidence type="ECO:0000256" key="1">
    <source>
        <dbReference type="ARBA" id="ARBA00001092"/>
    </source>
</evidence>
<dbReference type="NCBIfam" id="TIGR02069">
    <property type="entry name" value="cyanophycinase"/>
    <property type="match status" value="1"/>
</dbReference>
<evidence type="ECO:0000256" key="6">
    <source>
        <dbReference type="ARBA" id="ARBA00022670"/>
    </source>
</evidence>
<dbReference type="EMBL" id="DSOK01000269">
    <property type="protein sequence ID" value="HEN15702.1"/>
    <property type="molecule type" value="Genomic_DNA"/>
</dbReference>
<protein>
    <recommendedName>
        <fullName evidence="5">Cyanophycinase</fullName>
        <ecNumber evidence="4">3.4.15.6</ecNumber>
    </recommendedName>
</protein>
<evidence type="ECO:0000256" key="2">
    <source>
        <dbReference type="ARBA" id="ARBA00002039"/>
    </source>
</evidence>
<evidence type="ECO:0000256" key="7">
    <source>
        <dbReference type="ARBA" id="ARBA00022801"/>
    </source>
</evidence>